<protein>
    <submittedName>
        <fullName evidence="1">Uncharacterized protein</fullName>
    </submittedName>
</protein>
<gene>
    <name evidence="1" type="ORF">LARSCL_LOCUS2539</name>
</gene>
<sequence>MSFTFFLSFDDQDVILITRPGFVKILIHQNFLTTDVCYSEVPIVLDSVLAVAVVMSFIAAKKYFDPYILDRTSRFSRLVSN</sequence>
<evidence type="ECO:0000313" key="1">
    <source>
        <dbReference type="EMBL" id="CAL1265458.1"/>
    </source>
</evidence>
<evidence type="ECO:0000313" key="2">
    <source>
        <dbReference type="Proteomes" id="UP001497382"/>
    </source>
</evidence>
<name>A0AAV1Z1L5_9ARAC</name>
<proteinExistence type="predicted"/>
<organism evidence="1 2">
    <name type="scientific">Larinioides sclopetarius</name>
    <dbReference type="NCBI Taxonomy" id="280406"/>
    <lineage>
        <taxon>Eukaryota</taxon>
        <taxon>Metazoa</taxon>
        <taxon>Ecdysozoa</taxon>
        <taxon>Arthropoda</taxon>
        <taxon>Chelicerata</taxon>
        <taxon>Arachnida</taxon>
        <taxon>Araneae</taxon>
        <taxon>Araneomorphae</taxon>
        <taxon>Entelegynae</taxon>
        <taxon>Araneoidea</taxon>
        <taxon>Araneidae</taxon>
        <taxon>Larinioides</taxon>
    </lineage>
</organism>
<dbReference type="EMBL" id="CAXIEN010000017">
    <property type="protein sequence ID" value="CAL1265458.1"/>
    <property type="molecule type" value="Genomic_DNA"/>
</dbReference>
<dbReference type="Proteomes" id="UP001497382">
    <property type="component" value="Unassembled WGS sequence"/>
</dbReference>
<accession>A0AAV1Z1L5</accession>
<keyword evidence="2" id="KW-1185">Reference proteome</keyword>
<dbReference type="AlphaFoldDB" id="A0AAV1Z1L5"/>
<reference evidence="1 2" key="1">
    <citation type="submission" date="2024-04" db="EMBL/GenBank/DDBJ databases">
        <authorList>
            <person name="Rising A."/>
            <person name="Reimegard J."/>
            <person name="Sonavane S."/>
            <person name="Akerstrom W."/>
            <person name="Nylinder S."/>
            <person name="Hedman E."/>
            <person name="Kallberg Y."/>
        </authorList>
    </citation>
    <scope>NUCLEOTIDE SEQUENCE [LARGE SCALE GENOMIC DNA]</scope>
</reference>
<comment type="caution">
    <text evidence="1">The sequence shown here is derived from an EMBL/GenBank/DDBJ whole genome shotgun (WGS) entry which is preliminary data.</text>
</comment>